<evidence type="ECO:0000256" key="3">
    <source>
        <dbReference type="ARBA" id="ARBA00022475"/>
    </source>
</evidence>
<comment type="cofactor">
    <cofactor evidence="12">
        <name>Zn(2+)</name>
        <dbReference type="ChEBI" id="CHEBI:29105"/>
    </cofactor>
    <text evidence="12">Binds 1 zinc ion per subunit.</text>
</comment>
<feature type="transmembrane region" description="Helical" evidence="12">
    <location>
        <begin position="12"/>
        <end position="32"/>
    </location>
</feature>
<evidence type="ECO:0000313" key="14">
    <source>
        <dbReference type="EMBL" id="KKU44348.1"/>
    </source>
</evidence>
<keyword evidence="4 12" id="KW-0645">Protease</keyword>
<keyword evidence="11 12" id="KW-0472">Membrane</keyword>
<dbReference type="GO" id="GO:0004222">
    <property type="term" value="F:metalloendopeptidase activity"/>
    <property type="evidence" value="ECO:0007669"/>
    <property type="project" value="UniProtKB-UniRule"/>
</dbReference>
<sequence>MYNQIDSNKRRTGYLFFFFAVFLIAIGWAFGYVYDSPVILVIAVLIAVLQSWFSYYFADSVSLAVAGAKVAPEDQFQELHRIIENLAITSGLPKPKIYVINDPSPNAFATGRNPKHASIAVTTGLLQIMEKRELEGVLAHELSHVGNYDILVMTVTVTLVGTIVLLSDIFMRSLWFRGRDDSNRGGGYLILVGIILAILAPVFAKLISMAISRKREYLADASGSLLTRFPEGLASALEKIEKYEQPMKSANRATAHLYINEPFGVDDRKQSWLTTIISTHPPIFERIKKLREM</sequence>
<evidence type="ECO:0000256" key="7">
    <source>
        <dbReference type="ARBA" id="ARBA00022801"/>
    </source>
</evidence>
<evidence type="ECO:0000259" key="13">
    <source>
        <dbReference type="Pfam" id="PF01435"/>
    </source>
</evidence>
<dbReference type="GO" id="GO:0008270">
    <property type="term" value="F:zinc ion binding"/>
    <property type="evidence" value="ECO:0007669"/>
    <property type="project" value="UniProtKB-UniRule"/>
</dbReference>
<evidence type="ECO:0000256" key="1">
    <source>
        <dbReference type="ARBA" id="ARBA00004651"/>
    </source>
</evidence>
<name>A0A0G1SQS6_9BACT</name>
<evidence type="ECO:0000256" key="9">
    <source>
        <dbReference type="ARBA" id="ARBA00022989"/>
    </source>
</evidence>
<keyword evidence="5 12" id="KW-0812">Transmembrane</keyword>
<dbReference type="HAMAP" id="MF_00188">
    <property type="entry name" value="Pept_M48_protease_HtpX"/>
    <property type="match status" value="1"/>
</dbReference>
<keyword evidence="7 12" id="KW-0378">Hydrolase</keyword>
<dbReference type="InterPro" id="IPR022919">
    <property type="entry name" value="Pept_M48_protease_HtpX"/>
</dbReference>
<gene>
    <name evidence="12" type="primary">htpX</name>
    <name evidence="14" type="ORF">UX60_C0008G0002</name>
</gene>
<dbReference type="Pfam" id="PF01435">
    <property type="entry name" value="Peptidase_M48"/>
    <property type="match status" value="1"/>
</dbReference>
<keyword evidence="6 12" id="KW-0479">Metal-binding</keyword>
<evidence type="ECO:0000256" key="4">
    <source>
        <dbReference type="ARBA" id="ARBA00022670"/>
    </source>
</evidence>
<feature type="domain" description="Peptidase M48" evidence="13">
    <location>
        <begin position="75"/>
        <end position="292"/>
    </location>
</feature>
<dbReference type="InterPro" id="IPR001915">
    <property type="entry name" value="Peptidase_M48"/>
</dbReference>
<feature type="transmembrane region" description="Helical" evidence="12">
    <location>
        <begin position="187"/>
        <end position="207"/>
    </location>
</feature>
<comment type="similarity">
    <text evidence="2 12">Belongs to the peptidase M48B family.</text>
</comment>
<feature type="active site" evidence="12">
    <location>
        <position position="141"/>
    </location>
</feature>
<feature type="transmembrane region" description="Helical" evidence="12">
    <location>
        <begin position="38"/>
        <end position="58"/>
    </location>
</feature>
<evidence type="ECO:0000256" key="11">
    <source>
        <dbReference type="ARBA" id="ARBA00023136"/>
    </source>
</evidence>
<feature type="transmembrane region" description="Helical" evidence="12">
    <location>
        <begin position="150"/>
        <end position="175"/>
    </location>
</feature>
<dbReference type="EC" id="3.4.24.-" evidence="12"/>
<dbReference type="EMBL" id="LCMV01000008">
    <property type="protein sequence ID" value="KKU44348.1"/>
    <property type="molecule type" value="Genomic_DNA"/>
</dbReference>
<feature type="binding site" evidence="12">
    <location>
        <position position="144"/>
    </location>
    <ligand>
        <name>Zn(2+)</name>
        <dbReference type="ChEBI" id="CHEBI:29105"/>
        <note>catalytic</note>
    </ligand>
</feature>
<evidence type="ECO:0000256" key="5">
    <source>
        <dbReference type="ARBA" id="ARBA00022692"/>
    </source>
</evidence>
<evidence type="ECO:0000256" key="10">
    <source>
        <dbReference type="ARBA" id="ARBA00023049"/>
    </source>
</evidence>
<dbReference type="InterPro" id="IPR050083">
    <property type="entry name" value="HtpX_protease"/>
</dbReference>
<comment type="subcellular location">
    <subcellularLocation>
        <location evidence="1 12">Cell membrane</location>
        <topology evidence="1 12">Multi-pass membrane protein</topology>
    </subcellularLocation>
</comment>
<organism evidence="14 15">
    <name type="scientific">Berkelbacteria bacterium GW2011_GWA2_46_7</name>
    <dbReference type="NCBI Taxonomy" id="1618335"/>
    <lineage>
        <taxon>Bacteria</taxon>
        <taxon>Candidatus Berkelbacteria</taxon>
    </lineage>
</organism>
<keyword evidence="9 12" id="KW-1133">Transmembrane helix</keyword>
<dbReference type="Proteomes" id="UP000034487">
    <property type="component" value="Unassembled WGS sequence"/>
</dbReference>
<keyword evidence="3 12" id="KW-1003">Cell membrane</keyword>
<protein>
    <recommendedName>
        <fullName evidence="12">Protease HtpX homolog</fullName>
        <ecNumber evidence="12">3.4.24.-</ecNumber>
    </recommendedName>
</protein>
<dbReference type="GO" id="GO:0005886">
    <property type="term" value="C:plasma membrane"/>
    <property type="evidence" value="ECO:0007669"/>
    <property type="project" value="UniProtKB-SubCell"/>
</dbReference>
<reference evidence="14 15" key="1">
    <citation type="journal article" date="2015" name="Nature">
        <title>rRNA introns, odd ribosomes, and small enigmatic genomes across a large radiation of phyla.</title>
        <authorList>
            <person name="Brown C.T."/>
            <person name="Hug L.A."/>
            <person name="Thomas B.C."/>
            <person name="Sharon I."/>
            <person name="Castelle C.J."/>
            <person name="Singh A."/>
            <person name="Wilkins M.J."/>
            <person name="Williams K.H."/>
            <person name="Banfield J.F."/>
        </authorList>
    </citation>
    <scope>NUCLEOTIDE SEQUENCE [LARGE SCALE GENOMIC DNA]</scope>
</reference>
<evidence type="ECO:0000256" key="8">
    <source>
        <dbReference type="ARBA" id="ARBA00022833"/>
    </source>
</evidence>
<dbReference type="Gene3D" id="3.30.2010.10">
    <property type="entry name" value="Metalloproteases ('zincins'), catalytic domain"/>
    <property type="match status" value="1"/>
</dbReference>
<evidence type="ECO:0000313" key="15">
    <source>
        <dbReference type="Proteomes" id="UP000034487"/>
    </source>
</evidence>
<comment type="caution">
    <text evidence="14">The sequence shown here is derived from an EMBL/GenBank/DDBJ whole genome shotgun (WGS) entry which is preliminary data.</text>
</comment>
<dbReference type="AlphaFoldDB" id="A0A0G1SQS6"/>
<dbReference type="CDD" id="cd07340">
    <property type="entry name" value="M48B_Htpx_like"/>
    <property type="match status" value="1"/>
</dbReference>
<keyword evidence="10 12" id="KW-0482">Metalloprotease</keyword>
<keyword evidence="8 12" id="KW-0862">Zinc</keyword>
<evidence type="ECO:0000256" key="12">
    <source>
        <dbReference type="HAMAP-Rule" id="MF_00188"/>
    </source>
</evidence>
<dbReference type="PANTHER" id="PTHR43221">
    <property type="entry name" value="PROTEASE HTPX"/>
    <property type="match status" value="1"/>
</dbReference>
<accession>A0A0G1SQS6</accession>
<dbReference type="GO" id="GO:0006508">
    <property type="term" value="P:proteolysis"/>
    <property type="evidence" value="ECO:0007669"/>
    <property type="project" value="UniProtKB-KW"/>
</dbReference>
<dbReference type="PANTHER" id="PTHR43221:SF1">
    <property type="entry name" value="PROTEASE HTPX"/>
    <property type="match status" value="1"/>
</dbReference>
<feature type="binding site" evidence="12">
    <location>
        <position position="216"/>
    </location>
    <ligand>
        <name>Zn(2+)</name>
        <dbReference type="ChEBI" id="CHEBI:29105"/>
        <note>catalytic</note>
    </ligand>
</feature>
<evidence type="ECO:0000256" key="2">
    <source>
        <dbReference type="ARBA" id="ARBA00009779"/>
    </source>
</evidence>
<evidence type="ECO:0000256" key="6">
    <source>
        <dbReference type="ARBA" id="ARBA00022723"/>
    </source>
</evidence>
<feature type="binding site" evidence="12">
    <location>
        <position position="140"/>
    </location>
    <ligand>
        <name>Zn(2+)</name>
        <dbReference type="ChEBI" id="CHEBI:29105"/>
        <note>catalytic</note>
    </ligand>
</feature>
<proteinExistence type="inferred from homology"/>